<protein>
    <recommendedName>
        <fullName evidence="10">CRISPR-associated endonuclease Cas1</fullName>
        <ecNumber evidence="10">3.1.-.-</ecNumber>
    </recommendedName>
</protein>
<dbReference type="InterPro" id="IPR042211">
    <property type="entry name" value="CRISPR-assoc_Cas1_N"/>
</dbReference>
<comment type="cofactor">
    <cofactor evidence="10">
        <name>Mg(2+)</name>
        <dbReference type="ChEBI" id="CHEBI:18420"/>
    </cofactor>
    <cofactor evidence="10">
        <name>Mn(2+)</name>
        <dbReference type="ChEBI" id="CHEBI:29035"/>
    </cofactor>
</comment>
<dbReference type="RefSeq" id="WP_087145847.1">
    <property type="nucleotide sequence ID" value="NZ_FUKJ01000045.1"/>
</dbReference>
<evidence type="ECO:0000313" key="12">
    <source>
        <dbReference type="Proteomes" id="UP000195442"/>
    </source>
</evidence>
<dbReference type="Proteomes" id="UP000195442">
    <property type="component" value="Unassembled WGS sequence"/>
</dbReference>
<evidence type="ECO:0000313" key="11">
    <source>
        <dbReference type="EMBL" id="SJM89902.1"/>
    </source>
</evidence>
<dbReference type="Gene3D" id="3.100.10.20">
    <property type="entry name" value="CRISPR-associated endonuclease Cas1, N-terminal domain"/>
    <property type="match status" value="1"/>
</dbReference>
<keyword evidence="2 10" id="KW-0479">Metal-binding</keyword>
<keyword evidence="8 10" id="KW-0464">Manganese</keyword>
<dbReference type="CDD" id="cd09634">
    <property type="entry name" value="Cas1_I-II-III"/>
    <property type="match status" value="1"/>
</dbReference>
<accession>A0A1R4H119</accession>
<dbReference type="GO" id="GO:0003677">
    <property type="term" value="F:DNA binding"/>
    <property type="evidence" value="ECO:0007669"/>
    <property type="project" value="UniProtKB-KW"/>
</dbReference>
<dbReference type="EC" id="3.1.-.-" evidence="10"/>
<reference evidence="12" key="1">
    <citation type="submission" date="2017-02" db="EMBL/GenBank/DDBJ databases">
        <authorList>
            <person name="Daims H."/>
        </authorList>
    </citation>
    <scope>NUCLEOTIDE SEQUENCE [LARGE SCALE GENOMIC DNA]</scope>
</reference>
<evidence type="ECO:0000256" key="5">
    <source>
        <dbReference type="ARBA" id="ARBA00022842"/>
    </source>
</evidence>
<evidence type="ECO:0000256" key="8">
    <source>
        <dbReference type="ARBA" id="ARBA00023211"/>
    </source>
</evidence>
<dbReference type="NCBIfam" id="TIGR00287">
    <property type="entry name" value="cas1"/>
    <property type="match status" value="1"/>
</dbReference>
<keyword evidence="7 10" id="KW-0238">DNA-binding</keyword>
<keyword evidence="6 10" id="KW-0051">Antiviral defense</keyword>
<evidence type="ECO:0000256" key="10">
    <source>
        <dbReference type="HAMAP-Rule" id="MF_01470"/>
    </source>
</evidence>
<dbReference type="GO" id="GO:0016787">
    <property type="term" value="F:hydrolase activity"/>
    <property type="evidence" value="ECO:0007669"/>
    <property type="project" value="UniProtKB-KW"/>
</dbReference>
<feature type="binding site" evidence="10">
    <location>
        <position position="229"/>
    </location>
    <ligand>
        <name>Mn(2+)</name>
        <dbReference type="ChEBI" id="CHEBI:29035"/>
    </ligand>
</feature>
<dbReference type="AlphaFoldDB" id="A0A1R4H119"/>
<dbReference type="GO" id="GO:0051607">
    <property type="term" value="P:defense response to virus"/>
    <property type="evidence" value="ECO:0007669"/>
    <property type="project" value="UniProtKB-UniRule"/>
</dbReference>
<dbReference type="EMBL" id="FUKJ01000045">
    <property type="protein sequence ID" value="SJM89902.1"/>
    <property type="molecule type" value="Genomic_DNA"/>
</dbReference>
<evidence type="ECO:0000256" key="4">
    <source>
        <dbReference type="ARBA" id="ARBA00022801"/>
    </source>
</evidence>
<comment type="similarity">
    <text evidence="10">Belongs to the CRISPR-associated endonuclease Cas1 family.</text>
</comment>
<dbReference type="PANTHER" id="PTHR34353:SF2">
    <property type="entry name" value="CRISPR-ASSOCIATED ENDONUCLEASE CAS1 1"/>
    <property type="match status" value="1"/>
</dbReference>
<evidence type="ECO:0000256" key="6">
    <source>
        <dbReference type="ARBA" id="ARBA00023118"/>
    </source>
</evidence>
<gene>
    <name evidence="11" type="primary">cas</name>
    <name evidence="10" type="synonym">cas1</name>
    <name evidence="11" type="ORF">CRENPOLYSF2_1390014</name>
</gene>
<dbReference type="PANTHER" id="PTHR34353">
    <property type="entry name" value="CRISPR-ASSOCIATED ENDONUCLEASE CAS1 1"/>
    <property type="match status" value="1"/>
</dbReference>
<comment type="function">
    <text evidence="10">CRISPR (clustered regularly interspaced short palindromic repeat), is an adaptive immune system that provides protection against mobile genetic elements (viruses, transposable elements and conjugative plasmids). CRISPR clusters contain spacers, sequences complementary to antecedent mobile elements, and target invading nucleic acids. CRISPR clusters are transcribed and processed into CRISPR RNA (crRNA). Acts as a dsDNA endonuclease. Involved in the integration of spacer DNA into the CRISPR cassette.</text>
</comment>
<dbReference type="Gene3D" id="1.20.120.920">
    <property type="entry name" value="CRISPR-associated endonuclease Cas1, C-terminal domain"/>
    <property type="match status" value="1"/>
</dbReference>
<evidence type="ECO:0000256" key="3">
    <source>
        <dbReference type="ARBA" id="ARBA00022759"/>
    </source>
</evidence>
<feature type="binding site" evidence="10">
    <location>
        <position position="164"/>
    </location>
    <ligand>
        <name>Mn(2+)</name>
        <dbReference type="ChEBI" id="CHEBI:29035"/>
    </ligand>
</feature>
<dbReference type="HAMAP" id="MF_01470">
    <property type="entry name" value="Cas1"/>
    <property type="match status" value="1"/>
</dbReference>
<keyword evidence="3 10" id="KW-0255">Endonuclease</keyword>
<dbReference type="GO" id="GO:0043571">
    <property type="term" value="P:maintenance of CRISPR repeat elements"/>
    <property type="evidence" value="ECO:0007669"/>
    <property type="project" value="UniProtKB-UniRule"/>
</dbReference>
<evidence type="ECO:0000256" key="7">
    <source>
        <dbReference type="ARBA" id="ARBA00023125"/>
    </source>
</evidence>
<keyword evidence="5 10" id="KW-0460">Magnesium</keyword>
<name>A0A1R4H119_9GAMM</name>
<keyword evidence="12" id="KW-1185">Reference proteome</keyword>
<dbReference type="Pfam" id="PF01867">
    <property type="entry name" value="Cas_Cas1"/>
    <property type="match status" value="1"/>
</dbReference>
<dbReference type="InterPro" id="IPR042206">
    <property type="entry name" value="CRISPR-assoc_Cas1_C"/>
</dbReference>
<evidence type="ECO:0000256" key="1">
    <source>
        <dbReference type="ARBA" id="ARBA00022722"/>
    </source>
</evidence>
<sequence length="315" mass="35937">MRTLIVDKESSELRYQGLNLTVYCAGKRVNSVAIKQLERVIVSPHVIITAGVLGVIAEQHLSLLVLNARLPQRTAQLANDYSGDIERRLLQYRVCTQQPEFCLQAAIRLVILKIERQRTVLQRALAKRPELNHDLTHAVQQLTALLVQLTEPGIKQISTLNGLEGAAAMLYFHAYTQLFAASLHFTARNRRPPQDPVNAILSLSYTLIYHEAVNALKIQGLDPALGFYHQPCYGRQSLACDLIEPVRPYLDQWIWRLFAHQTLTATHFVYEDGGCFLTDAGKPIFYKLFFSYIKPIKRLLRYYALHWVNTLNEVN</sequence>
<dbReference type="GO" id="GO:0046872">
    <property type="term" value="F:metal ion binding"/>
    <property type="evidence" value="ECO:0007669"/>
    <property type="project" value="UniProtKB-UniRule"/>
</dbReference>
<comment type="subunit">
    <text evidence="9 10">Homodimer, forms a heterotetramer with a Cas2 homodimer.</text>
</comment>
<proteinExistence type="inferred from homology"/>
<feature type="binding site" evidence="10">
    <location>
        <position position="244"/>
    </location>
    <ligand>
        <name>Mn(2+)</name>
        <dbReference type="ChEBI" id="CHEBI:29035"/>
    </ligand>
</feature>
<evidence type="ECO:0000256" key="2">
    <source>
        <dbReference type="ARBA" id="ARBA00022723"/>
    </source>
</evidence>
<dbReference type="InterPro" id="IPR050646">
    <property type="entry name" value="Cas1"/>
</dbReference>
<keyword evidence="4 10" id="KW-0378">Hydrolase</keyword>
<dbReference type="OrthoDB" id="9803119at2"/>
<keyword evidence="1 10" id="KW-0540">Nuclease</keyword>
<dbReference type="GO" id="GO:0004519">
    <property type="term" value="F:endonuclease activity"/>
    <property type="evidence" value="ECO:0007669"/>
    <property type="project" value="UniProtKB-UniRule"/>
</dbReference>
<dbReference type="InterPro" id="IPR002729">
    <property type="entry name" value="CRISPR-assoc_Cas1"/>
</dbReference>
<organism evidence="11 12">
    <name type="scientific">Crenothrix polyspora</name>
    <dbReference type="NCBI Taxonomy" id="360316"/>
    <lineage>
        <taxon>Bacteria</taxon>
        <taxon>Pseudomonadati</taxon>
        <taxon>Pseudomonadota</taxon>
        <taxon>Gammaproteobacteria</taxon>
        <taxon>Methylococcales</taxon>
        <taxon>Crenotrichaceae</taxon>
        <taxon>Crenothrix</taxon>
    </lineage>
</organism>
<evidence type="ECO:0000256" key="9">
    <source>
        <dbReference type="ARBA" id="ARBA00038592"/>
    </source>
</evidence>